<dbReference type="InterPro" id="IPR002583">
    <property type="entry name" value="Ribosomal_bS20"/>
</dbReference>
<sequence length="129" mass="14650">MMEITTAPERIVRCWSNKSVLPLLTLFASIFFTIDVNYDILQGLVGQQRIYMATTKSAKRTIPKQERKRVVNLRNWRTLREKVKSFIAAPSKELEGSVYSAIDTAAKKGLIHKNKAAHLKSQMSKLQSA</sequence>
<evidence type="ECO:0000256" key="1">
    <source>
        <dbReference type="ARBA" id="ARBA00022730"/>
    </source>
</evidence>
<dbReference type="EMBL" id="PCSU01000068">
    <property type="protein sequence ID" value="PIP56257.1"/>
    <property type="molecule type" value="Genomic_DNA"/>
</dbReference>
<keyword evidence="7" id="KW-0472">Membrane</keyword>
<dbReference type="GO" id="GO:0019843">
    <property type="term" value="F:rRNA binding"/>
    <property type="evidence" value="ECO:0007669"/>
    <property type="project" value="UniProtKB-UniRule"/>
</dbReference>
<keyword evidence="3 6" id="KW-0689">Ribosomal protein</keyword>
<proteinExistence type="inferred from homology"/>
<organism evidence="8 9">
    <name type="scientific">candidate division WWE3 bacterium CG22_combo_CG10-13_8_21_14_all_39_12</name>
    <dbReference type="NCBI Taxonomy" id="1975094"/>
    <lineage>
        <taxon>Bacteria</taxon>
        <taxon>Katanobacteria</taxon>
    </lineage>
</organism>
<evidence type="ECO:0000256" key="3">
    <source>
        <dbReference type="ARBA" id="ARBA00022980"/>
    </source>
</evidence>
<keyword evidence="1 6" id="KW-0699">rRNA-binding</keyword>
<keyword evidence="2 6" id="KW-0694">RNA-binding</keyword>
<dbReference type="GO" id="GO:0005840">
    <property type="term" value="C:ribosome"/>
    <property type="evidence" value="ECO:0007669"/>
    <property type="project" value="UniProtKB-KW"/>
</dbReference>
<name>A0A2H0BF06_UNCKA</name>
<dbReference type="GO" id="GO:0003735">
    <property type="term" value="F:structural constituent of ribosome"/>
    <property type="evidence" value="ECO:0007669"/>
    <property type="project" value="InterPro"/>
</dbReference>
<dbReference type="Proteomes" id="UP000228495">
    <property type="component" value="Unassembled WGS sequence"/>
</dbReference>
<evidence type="ECO:0000256" key="5">
    <source>
        <dbReference type="ARBA" id="ARBA00035136"/>
    </source>
</evidence>
<dbReference type="Pfam" id="PF01649">
    <property type="entry name" value="Ribosomal_S20p"/>
    <property type="match status" value="1"/>
</dbReference>
<accession>A0A2H0BF06</accession>
<evidence type="ECO:0000256" key="4">
    <source>
        <dbReference type="ARBA" id="ARBA00023274"/>
    </source>
</evidence>
<protein>
    <recommendedName>
        <fullName evidence="5 6">Small ribosomal subunit protein bS20</fullName>
    </recommendedName>
</protein>
<dbReference type="GO" id="GO:1990904">
    <property type="term" value="C:ribonucleoprotein complex"/>
    <property type="evidence" value="ECO:0007669"/>
    <property type="project" value="UniProtKB-KW"/>
</dbReference>
<evidence type="ECO:0000256" key="2">
    <source>
        <dbReference type="ARBA" id="ARBA00022884"/>
    </source>
</evidence>
<feature type="transmembrane region" description="Helical" evidence="7">
    <location>
        <begin position="20"/>
        <end position="41"/>
    </location>
</feature>
<dbReference type="AlphaFoldDB" id="A0A2H0BF06"/>
<dbReference type="Gene3D" id="1.20.58.110">
    <property type="entry name" value="Ribosomal protein S20"/>
    <property type="match status" value="1"/>
</dbReference>
<gene>
    <name evidence="6" type="primary">rpsT</name>
    <name evidence="8" type="ORF">COX05_03925</name>
</gene>
<evidence type="ECO:0000313" key="9">
    <source>
        <dbReference type="Proteomes" id="UP000228495"/>
    </source>
</evidence>
<keyword evidence="7" id="KW-0812">Transmembrane</keyword>
<dbReference type="SUPFAM" id="SSF46992">
    <property type="entry name" value="Ribosomal protein S20"/>
    <property type="match status" value="1"/>
</dbReference>
<dbReference type="InterPro" id="IPR036510">
    <property type="entry name" value="Ribosomal_bS20_sf"/>
</dbReference>
<evidence type="ECO:0000256" key="6">
    <source>
        <dbReference type="HAMAP-Rule" id="MF_00500"/>
    </source>
</evidence>
<evidence type="ECO:0000256" key="7">
    <source>
        <dbReference type="SAM" id="Phobius"/>
    </source>
</evidence>
<comment type="similarity">
    <text evidence="6">Belongs to the bacterial ribosomal protein bS20 family.</text>
</comment>
<dbReference type="NCBIfam" id="TIGR00029">
    <property type="entry name" value="S20"/>
    <property type="match status" value="1"/>
</dbReference>
<dbReference type="GO" id="GO:0006412">
    <property type="term" value="P:translation"/>
    <property type="evidence" value="ECO:0007669"/>
    <property type="project" value="UniProtKB-UniRule"/>
</dbReference>
<evidence type="ECO:0000313" key="8">
    <source>
        <dbReference type="EMBL" id="PIP56257.1"/>
    </source>
</evidence>
<keyword evidence="7" id="KW-1133">Transmembrane helix</keyword>
<dbReference type="HAMAP" id="MF_00500">
    <property type="entry name" value="Ribosomal_bS20"/>
    <property type="match status" value="1"/>
</dbReference>
<comment type="function">
    <text evidence="6">Binds directly to 16S ribosomal RNA.</text>
</comment>
<reference evidence="8 9" key="1">
    <citation type="submission" date="2017-09" db="EMBL/GenBank/DDBJ databases">
        <title>Depth-based differentiation of microbial function through sediment-hosted aquifers and enrichment of novel symbionts in the deep terrestrial subsurface.</title>
        <authorList>
            <person name="Probst A.J."/>
            <person name="Ladd B."/>
            <person name="Jarett J.K."/>
            <person name="Geller-Mcgrath D.E."/>
            <person name="Sieber C.M."/>
            <person name="Emerson J.B."/>
            <person name="Anantharaman K."/>
            <person name="Thomas B.C."/>
            <person name="Malmstrom R."/>
            <person name="Stieglmeier M."/>
            <person name="Klingl A."/>
            <person name="Woyke T."/>
            <person name="Ryan C.M."/>
            <person name="Banfield J.F."/>
        </authorList>
    </citation>
    <scope>NUCLEOTIDE SEQUENCE [LARGE SCALE GENOMIC DNA]</scope>
    <source>
        <strain evidence="8">CG22_combo_CG10-13_8_21_14_all_39_12</strain>
    </source>
</reference>
<comment type="caution">
    <text evidence="8">The sequence shown here is derived from an EMBL/GenBank/DDBJ whole genome shotgun (WGS) entry which is preliminary data.</text>
</comment>
<keyword evidence="4 6" id="KW-0687">Ribonucleoprotein</keyword>